<dbReference type="InterPro" id="IPR000700">
    <property type="entry name" value="PAS-assoc_C"/>
</dbReference>
<dbReference type="PROSITE" id="PS50113">
    <property type="entry name" value="PAC"/>
    <property type="match status" value="3"/>
</dbReference>
<sequence length="1104" mass="123685">MPLPGARRRMTTLRTKLWLLTAAALCCVMLLEVVLGMTSIEHRIEQGFTRSARDIQQLLTATRDVYREQFLNGDVSVAELTHGFLPAHVTARLAEAFVHEGELSANPLRFRTASPQPLNPENRADAAELAAIDWFRTHPMASERVERIKTPGSCDELRYTAPIRIEAYCLQCHRGWPGTTGLRVGDIGGVTSIRMPVDAIRHHEYREWLLAFASRAAGYVVLLGLLGAFLDRVLTRRLSRLETSTRALAAGDYAVRCAVDGHDEIASLSTAFNVMAGAVQSRSAESEAAIAQQRYLLDSSPLPMWVHDLVGLRFIYVNDAAVALYGYSRAEFLAMRVDQLYIAEDIPALMRRMAELDDQPMERQVRHRRKDGTLVDLALWSRPLLLDGRQVRLVLVQDITERRRMEEALQLSQIKFATIFRTSPDLIAITDRQSGRFLDVNDAFSRIMGYAKAEVVGRTSAELGTWGTADSRRLMVESLGQATRLMNFQTLFRRKDGEVFPALLSLEAVRIGEQDCFIISARDITERIAVEQALRESEAKFHTMVDWTYNWEYWTRPEGGFRYMSPSVERITGYTVDDFQRSPGLLDAIVHPDDRHIWERHLCGSTQTGEDSSVVDMQLRILCRHGVVRWIAHTCRPVTDEAGHFAGRRVTVRDITTQKAAEDEIRELAFYDTLTHLPNRRRLLEQVQHAVAASQRSGEFGALIMLDIDYFKKLNDTQGHAVGDRMLVEVGRRLRCCVRQQDMVARLGGDEFVVLLEGLGTGEASAVTHADAAAEKIRTALCAPYLFGQGCAPFHSSPSMGLTLFCGGQASVEVLLKQADVALYQAKDAGRNSIRFFNPRMQATLDARMKLESALREGLDRGEFRLYYQPQVDRDGRLIGAEALLRWFPDGQLVGPDQFIPLAEETGLIVPLGQWVLDAACAQLSRWQQDEATRHLQLAVNVSARQFHEADFVERVRHSVEASGIDACGLKLELTESVVLEHVEEVVNRMHVLHELGVRFSLDDFGTGYSSLAYLRRLPLDQLKIDQGFVRGIVDHPEDAAIVDAIVAMSGSLGLATIAEGVETDEQWHVLLGSACQAGQGYLFGRPLPLEQWDALLLRESESV</sequence>
<reference evidence="10 11" key="1">
    <citation type="submission" date="2018-05" db="EMBL/GenBank/DDBJ databases">
        <title>Genomic Encyclopedia of Type Strains, Phase IV (KMG-IV): sequencing the most valuable type-strain genomes for metagenomic binning, comparative biology and taxonomic classification.</title>
        <authorList>
            <person name="Goeker M."/>
        </authorList>
    </citation>
    <scope>NUCLEOTIDE SEQUENCE [LARGE SCALE GENOMIC DNA]</scope>
    <source>
        <strain evidence="10 11">DSM 23606</strain>
    </source>
</reference>
<dbReference type="SMART" id="SM00267">
    <property type="entry name" value="GGDEF"/>
    <property type="match status" value="1"/>
</dbReference>
<feature type="domain" description="PAC" evidence="6">
    <location>
        <begin position="615"/>
        <end position="667"/>
    </location>
</feature>
<evidence type="ECO:0000259" key="8">
    <source>
        <dbReference type="PROSITE" id="PS50885"/>
    </source>
</evidence>
<dbReference type="Gene3D" id="6.10.340.10">
    <property type="match status" value="1"/>
</dbReference>
<dbReference type="NCBIfam" id="TIGR00254">
    <property type="entry name" value="GGDEF"/>
    <property type="match status" value="1"/>
</dbReference>
<evidence type="ECO:0000256" key="3">
    <source>
        <dbReference type="ARBA" id="ARBA00022636"/>
    </source>
</evidence>
<feature type="domain" description="PAS" evidence="5">
    <location>
        <begin position="412"/>
        <end position="459"/>
    </location>
</feature>
<dbReference type="SUPFAM" id="SSF55073">
    <property type="entry name" value="Nucleotide cyclase"/>
    <property type="match status" value="1"/>
</dbReference>
<dbReference type="CDD" id="cd00130">
    <property type="entry name" value="PAS"/>
    <property type="match status" value="3"/>
</dbReference>
<dbReference type="SMART" id="SM00304">
    <property type="entry name" value="HAMP"/>
    <property type="match status" value="1"/>
</dbReference>
<dbReference type="EC" id="3.1.4.52" evidence="2"/>
<dbReference type="GO" id="GO:0071111">
    <property type="term" value="F:cyclic-guanylate-specific phosphodiesterase activity"/>
    <property type="evidence" value="ECO:0007669"/>
    <property type="project" value="UniProtKB-EC"/>
</dbReference>
<dbReference type="PANTHER" id="PTHR44757:SF2">
    <property type="entry name" value="BIOFILM ARCHITECTURE MAINTENANCE PROTEIN MBAA"/>
    <property type="match status" value="1"/>
</dbReference>
<feature type="domain" description="EAL" evidence="7">
    <location>
        <begin position="848"/>
        <end position="1101"/>
    </location>
</feature>
<keyword evidence="3" id="KW-0973">c-di-GMP</keyword>
<dbReference type="Pfam" id="PF00672">
    <property type="entry name" value="HAMP"/>
    <property type="match status" value="1"/>
</dbReference>
<proteinExistence type="predicted"/>
<accession>A0A317MTW7</accession>
<comment type="caution">
    <text evidence="10">The sequence shown here is derived from an EMBL/GenBank/DDBJ whole genome shotgun (WGS) entry which is preliminary data.</text>
</comment>
<evidence type="ECO:0000313" key="11">
    <source>
        <dbReference type="Proteomes" id="UP000246569"/>
    </source>
</evidence>
<dbReference type="EMBL" id="QGTJ01000006">
    <property type="protein sequence ID" value="PWV61039.1"/>
    <property type="molecule type" value="Genomic_DNA"/>
</dbReference>
<dbReference type="InterPro" id="IPR000160">
    <property type="entry name" value="GGDEF_dom"/>
</dbReference>
<dbReference type="CDD" id="cd06225">
    <property type="entry name" value="HAMP"/>
    <property type="match status" value="1"/>
</dbReference>
<comment type="catalytic activity">
    <reaction evidence="4">
        <text>3',3'-c-di-GMP + H2O = 5'-phosphoguanylyl(3'-&gt;5')guanosine + H(+)</text>
        <dbReference type="Rhea" id="RHEA:24902"/>
        <dbReference type="ChEBI" id="CHEBI:15377"/>
        <dbReference type="ChEBI" id="CHEBI:15378"/>
        <dbReference type="ChEBI" id="CHEBI:58754"/>
        <dbReference type="ChEBI" id="CHEBI:58805"/>
        <dbReference type="EC" id="3.1.4.52"/>
    </reaction>
    <physiologicalReaction direction="left-to-right" evidence="4">
        <dbReference type="Rhea" id="RHEA:24903"/>
    </physiologicalReaction>
</comment>
<dbReference type="SUPFAM" id="SSF158472">
    <property type="entry name" value="HAMP domain-like"/>
    <property type="match status" value="1"/>
</dbReference>
<dbReference type="InterPro" id="IPR052155">
    <property type="entry name" value="Biofilm_reg_signaling"/>
</dbReference>
<evidence type="ECO:0000259" key="9">
    <source>
        <dbReference type="PROSITE" id="PS50887"/>
    </source>
</evidence>
<evidence type="ECO:0000259" key="6">
    <source>
        <dbReference type="PROSITE" id="PS50113"/>
    </source>
</evidence>
<dbReference type="GO" id="GO:0007165">
    <property type="term" value="P:signal transduction"/>
    <property type="evidence" value="ECO:0007669"/>
    <property type="project" value="InterPro"/>
</dbReference>
<dbReference type="PROSITE" id="PS50885">
    <property type="entry name" value="HAMP"/>
    <property type="match status" value="1"/>
</dbReference>
<comment type="cofactor">
    <cofactor evidence="1">
        <name>Mg(2+)</name>
        <dbReference type="ChEBI" id="CHEBI:18420"/>
    </cofactor>
</comment>
<protein>
    <recommendedName>
        <fullName evidence="2">cyclic-guanylate-specific phosphodiesterase</fullName>
        <ecNumber evidence="2">3.1.4.52</ecNumber>
    </recommendedName>
</protein>
<feature type="domain" description="PAC" evidence="6">
    <location>
        <begin position="359"/>
        <end position="411"/>
    </location>
</feature>
<dbReference type="Pfam" id="PF08447">
    <property type="entry name" value="PAS_3"/>
    <property type="match status" value="1"/>
</dbReference>
<dbReference type="Pfam" id="PF11845">
    <property type="entry name" value="Tll0287-like"/>
    <property type="match status" value="1"/>
</dbReference>
<gene>
    <name evidence="10" type="ORF">C7443_10653</name>
</gene>
<dbReference type="InterPro" id="IPR001610">
    <property type="entry name" value="PAC"/>
</dbReference>
<dbReference type="Gene3D" id="3.30.70.270">
    <property type="match status" value="1"/>
</dbReference>
<dbReference type="SUPFAM" id="SSF55785">
    <property type="entry name" value="PYP-like sensor domain (PAS domain)"/>
    <property type="match status" value="3"/>
</dbReference>
<organism evidence="10 11">
    <name type="scientific">Plasticicumulans acidivorans</name>
    <dbReference type="NCBI Taxonomy" id="886464"/>
    <lineage>
        <taxon>Bacteria</taxon>
        <taxon>Pseudomonadati</taxon>
        <taxon>Pseudomonadota</taxon>
        <taxon>Gammaproteobacteria</taxon>
        <taxon>Candidatus Competibacteraceae</taxon>
        <taxon>Plasticicumulans</taxon>
    </lineage>
</organism>
<dbReference type="SMART" id="SM00086">
    <property type="entry name" value="PAC"/>
    <property type="match status" value="3"/>
</dbReference>
<name>A0A317MTW7_9GAMM</name>
<feature type="domain" description="PAS" evidence="5">
    <location>
        <begin position="537"/>
        <end position="595"/>
    </location>
</feature>
<dbReference type="CDD" id="cd01949">
    <property type="entry name" value="GGDEF"/>
    <property type="match status" value="1"/>
</dbReference>
<dbReference type="AlphaFoldDB" id="A0A317MTW7"/>
<dbReference type="NCBIfam" id="TIGR00229">
    <property type="entry name" value="sensory_box"/>
    <property type="match status" value="3"/>
</dbReference>
<dbReference type="SUPFAM" id="SSF141868">
    <property type="entry name" value="EAL domain-like"/>
    <property type="match status" value="1"/>
</dbReference>
<dbReference type="OrthoDB" id="9804951at2"/>
<keyword evidence="11" id="KW-1185">Reference proteome</keyword>
<dbReference type="PROSITE" id="PS50887">
    <property type="entry name" value="GGDEF"/>
    <property type="match status" value="1"/>
</dbReference>
<dbReference type="GO" id="GO:0016020">
    <property type="term" value="C:membrane"/>
    <property type="evidence" value="ECO:0007669"/>
    <property type="project" value="InterPro"/>
</dbReference>
<dbReference type="FunFam" id="3.30.70.270:FF:000001">
    <property type="entry name" value="Diguanylate cyclase domain protein"/>
    <property type="match status" value="1"/>
</dbReference>
<dbReference type="GO" id="GO:0071732">
    <property type="term" value="P:cellular response to nitric oxide"/>
    <property type="evidence" value="ECO:0007669"/>
    <property type="project" value="UniProtKB-ARBA"/>
</dbReference>
<evidence type="ECO:0000313" key="10">
    <source>
        <dbReference type="EMBL" id="PWV61039.1"/>
    </source>
</evidence>
<dbReference type="Pfam" id="PF00563">
    <property type="entry name" value="EAL"/>
    <property type="match status" value="1"/>
</dbReference>
<dbReference type="InterPro" id="IPR035919">
    <property type="entry name" value="EAL_sf"/>
</dbReference>
<dbReference type="InterPro" id="IPR001633">
    <property type="entry name" value="EAL_dom"/>
</dbReference>
<dbReference type="InterPro" id="IPR043128">
    <property type="entry name" value="Rev_trsase/Diguanyl_cyclase"/>
</dbReference>
<dbReference type="PANTHER" id="PTHR44757">
    <property type="entry name" value="DIGUANYLATE CYCLASE DGCP"/>
    <property type="match status" value="1"/>
</dbReference>
<dbReference type="InterPro" id="IPR000014">
    <property type="entry name" value="PAS"/>
</dbReference>
<dbReference type="Pfam" id="PF00990">
    <property type="entry name" value="GGDEF"/>
    <property type="match status" value="1"/>
</dbReference>
<dbReference type="PROSITE" id="PS50112">
    <property type="entry name" value="PAS"/>
    <property type="match status" value="3"/>
</dbReference>
<evidence type="ECO:0000256" key="4">
    <source>
        <dbReference type="ARBA" id="ARBA00051114"/>
    </source>
</evidence>
<dbReference type="Gene3D" id="3.30.450.20">
    <property type="entry name" value="PAS domain"/>
    <property type="match status" value="3"/>
</dbReference>
<dbReference type="InterPro" id="IPR029787">
    <property type="entry name" value="Nucleotide_cyclase"/>
</dbReference>
<dbReference type="Proteomes" id="UP000246569">
    <property type="component" value="Unassembled WGS sequence"/>
</dbReference>
<dbReference type="InterPro" id="IPR035965">
    <property type="entry name" value="PAS-like_dom_sf"/>
</dbReference>
<dbReference type="SMART" id="SM00052">
    <property type="entry name" value="EAL"/>
    <property type="match status" value="1"/>
</dbReference>
<evidence type="ECO:0000256" key="1">
    <source>
        <dbReference type="ARBA" id="ARBA00001946"/>
    </source>
</evidence>
<dbReference type="PROSITE" id="PS50883">
    <property type="entry name" value="EAL"/>
    <property type="match status" value="1"/>
</dbReference>
<feature type="domain" description="PAC" evidence="6">
    <location>
        <begin position="486"/>
        <end position="536"/>
    </location>
</feature>
<evidence type="ECO:0000259" key="5">
    <source>
        <dbReference type="PROSITE" id="PS50112"/>
    </source>
</evidence>
<evidence type="ECO:0000259" key="7">
    <source>
        <dbReference type="PROSITE" id="PS50883"/>
    </source>
</evidence>
<dbReference type="Pfam" id="PF13426">
    <property type="entry name" value="PAS_9"/>
    <property type="match status" value="2"/>
</dbReference>
<feature type="domain" description="GGDEF" evidence="9">
    <location>
        <begin position="699"/>
        <end position="839"/>
    </location>
</feature>
<dbReference type="CDD" id="cd01948">
    <property type="entry name" value="EAL"/>
    <property type="match status" value="1"/>
</dbReference>
<dbReference type="InterPro" id="IPR003660">
    <property type="entry name" value="HAMP_dom"/>
</dbReference>
<feature type="domain" description="HAMP" evidence="8">
    <location>
        <begin position="232"/>
        <end position="284"/>
    </location>
</feature>
<feature type="domain" description="PAS" evidence="5">
    <location>
        <begin position="289"/>
        <end position="368"/>
    </location>
</feature>
<dbReference type="SMART" id="SM00091">
    <property type="entry name" value="PAS"/>
    <property type="match status" value="3"/>
</dbReference>
<dbReference type="InterPro" id="IPR021796">
    <property type="entry name" value="Tll0287-like_dom"/>
</dbReference>
<dbReference type="FunFam" id="3.20.20.450:FF:000001">
    <property type="entry name" value="Cyclic di-GMP phosphodiesterase yahA"/>
    <property type="match status" value="1"/>
</dbReference>
<evidence type="ECO:0000256" key="2">
    <source>
        <dbReference type="ARBA" id="ARBA00012282"/>
    </source>
</evidence>
<dbReference type="Gene3D" id="3.20.20.450">
    <property type="entry name" value="EAL domain"/>
    <property type="match status" value="1"/>
</dbReference>
<dbReference type="InterPro" id="IPR013655">
    <property type="entry name" value="PAS_fold_3"/>
</dbReference>